<protein>
    <submittedName>
        <fullName evidence="1">DUF2849 domain-containing protein</fullName>
    </submittedName>
</protein>
<dbReference type="AlphaFoldDB" id="A0A8B2NLL9"/>
<dbReference type="InterPro" id="IPR021270">
    <property type="entry name" value="DUF2849"/>
</dbReference>
<accession>A0A8B2NLL9</accession>
<sequence>MAKEKRLAGPSVLTANEILTGAIVFWTGGGWSTEIAEAERAGPDARADLEETGRDEEDANRVVGAYLVALDPESSEPVLLRERRRLAGPSFALPTARQAA</sequence>
<evidence type="ECO:0000313" key="2">
    <source>
        <dbReference type="Proteomes" id="UP000249590"/>
    </source>
</evidence>
<dbReference type="RefSeq" id="WP_111346488.1">
    <property type="nucleotide sequence ID" value="NZ_QHHQ01000003.1"/>
</dbReference>
<dbReference type="EMBL" id="QHHQ01000003">
    <property type="protein sequence ID" value="RAI00497.1"/>
    <property type="molecule type" value="Genomic_DNA"/>
</dbReference>
<reference evidence="1 2" key="1">
    <citation type="submission" date="2018-05" db="EMBL/GenBank/DDBJ databases">
        <title>Acuticoccus sediminis sp. nov., isolated from deep-sea sediment of Indian Ocean.</title>
        <authorList>
            <person name="Liu X."/>
            <person name="Lai Q."/>
            <person name="Du Y."/>
            <person name="Sun F."/>
            <person name="Zhang X."/>
            <person name="Wang S."/>
            <person name="Shao Z."/>
        </authorList>
    </citation>
    <scope>NUCLEOTIDE SEQUENCE [LARGE SCALE GENOMIC DNA]</scope>
    <source>
        <strain evidence="1 2">PTG4-2</strain>
    </source>
</reference>
<dbReference type="Pfam" id="PF11011">
    <property type="entry name" value="DUF2849"/>
    <property type="match status" value="1"/>
</dbReference>
<organism evidence="1 2">
    <name type="scientific">Acuticoccus sediminis</name>
    <dbReference type="NCBI Taxonomy" id="2184697"/>
    <lineage>
        <taxon>Bacteria</taxon>
        <taxon>Pseudomonadati</taxon>
        <taxon>Pseudomonadota</taxon>
        <taxon>Alphaproteobacteria</taxon>
        <taxon>Hyphomicrobiales</taxon>
        <taxon>Amorphaceae</taxon>
        <taxon>Acuticoccus</taxon>
    </lineage>
</organism>
<gene>
    <name evidence="1" type="ORF">DLJ53_14615</name>
</gene>
<evidence type="ECO:0000313" key="1">
    <source>
        <dbReference type="EMBL" id="RAI00497.1"/>
    </source>
</evidence>
<proteinExistence type="predicted"/>
<dbReference type="OrthoDB" id="5738806at2"/>
<dbReference type="Proteomes" id="UP000249590">
    <property type="component" value="Unassembled WGS sequence"/>
</dbReference>
<comment type="caution">
    <text evidence="1">The sequence shown here is derived from an EMBL/GenBank/DDBJ whole genome shotgun (WGS) entry which is preliminary data.</text>
</comment>
<name>A0A8B2NLL9_9HYPH</name>
<keyword evidence="2" id="KW-1185">Reference proteome</keyword>